<comment type="subcellular location">
    <subcellularLocation>
        <location evidence="1">Secreted</location>
        <location evidence="1">Cell wall</location>
    </subcellularLocation>
</comment>
<dbReference type="FunFam" id="2.160.20.10:FF:000029">
    <property type="entry name" value="Pectinesterase 4"/>
    <property type="match status" value="1"/>
</dbReference>
<evidence type="ECO:0000256" key="4">
    <source>
        <dbReference type="ARBA" id="ARBA00007786"/>
    </source>
</evidence>
<dbReference type="InterPro" id="IPR012334">
    <property type="entry name" value="Pectin_lyas_fold"/>
</dbReference>
<dbReference type="EMBL" id="LFYR01000589">
    <property type="protein sequence ID" value="KMZ73218.1"/>
    <property type="molecule type" value="Genomic_DNA"/>
</dbReference>
<evidence type="ECO:0000256" key="2">
    <source>
        <dbReference type="ARBA" id="ARBA00005184"/>
    </source>
</evidence>
<evidence type="ECO:0000256" key="6">
    <source>
        <dbReference type="ARBA" id="ARBA00022512"/>
    </source>
</evidence>
<dbReference type="InterPro" id="IPR033131">
    <property type="entry name" value="Pectinesterase_Asp_AS"/>
</dbReference>
<evidence type="ECO:0000256" key="3">
    <source>
        <dbReference type="ARBA" id="ARBA00006027"/>
    </source>
</evidence>
<evidence type="ECO:0000256" key="1">
    <source>
        <dbReference type="ARBA" id="ARBA00004191"/>
    </source>
</evidence>
<feature type="transmembrane region" description="Helical" evidence="11">
    <location>
        <begin position="12"/>
        <end position="30"/>
    </location>
</feature>
<dbReference type="OrthoDB" id="2019149at2759"/>
<keyword evidence="8 10" id="KW-0063">Aspartyl esterase</keyword>
<dbReference type="NCBIfam" id="TIGR01614">
    <property type="entry name" value="PME_inhib"/>
    <property type="match status" value="1"/>
</dbReference>
<dbReference type="Proteomes" id="UP000036987">
    <property type="component" value="Unassembled WGS sequence"/>
</dbReference>
<comment type="similarity">
    <text evidence="4">In the C-terminal section; belongs to the pectinesterase family.</text>
</comment>
<dbReference type="InterPro" id="IPR011050">
    <property type="entry name" value="Pectin_lyase_fold/virulence"/>
</dbReference>
<dbReference type="UniPathway" id="UPA00545">
    <property type="reaction ID" value="UER00823"/>
</dbReference>
<dbReference type="GO" id="GO:0042545">
    <property type="term" value="P:cell wall modification"/>
    <property type="evidence" value="ECO:0007669"/>
    <property type="project" value="UniProtKB-UniRule"/>
</dbReference>
<dbReference type="Pfam" id="PF01095">
    <property type="entry name" value="Pectinesterase"/>
    <property type="match status" value="1"/>
</dbReference>
<organism evidence="13 14">
    <name type="scientific">Zostera marina</name>
    <name type="common">Eelgrass</name>
    <dbReference type="NCBI Taxonomy" id="29655"/>
    <lineage>
        <taxon>Eukaryota</taxon>
        <taxon>Viridiplantae</taxon>
        <taxon>Streptophyta</taxon>
        <taxon>Embryophyta</taxon>
        <taxon>Tracheophyta</taxon>
        <taxon>Spermatophyta</taxon>
        <taxon>Magnoliopsida</taxon>
        <taxon>Liliopsida</taxon>
        <taxon>Zosteraceae</taxon>
        <taxon>Zostera</taxon>
    </lineage>
</organism>
<gene>
    <name evidence="13" type="ORF">ZOSMA_150G00180</name>
</gene>
<dbReference type="AlphaFoldDB" id="A0A0K9PW09"/>
<dbReference type="CDD" id="cd15798">
    <property type="entry name" value="PMEI-like_3"/>
    <property type="match status" value="1"/>
</dbReference>
<dbReference type="PROSITE" id="PS00503">
    <property type="entry name" value="PECTINESTERASE_2"/>
    <property type="match status" value="1"/>
</dbReference>
<comment type="caution">
    <text evidence="13">The sequence shown here is derived from an EMBL/GenBank/DDBJ whole genome shotgun (WGS) entry which is preliminary data.</text>
</comment>
<evidence type="ECO:0000256" key="11">
    <source>
        <dbReference type="SAM" id="Phobius"/>
    </source>
</evidence>
<evidence type="ECO:0000259" key="12">
    <source>
        <dbReference type="SMART" id="SM00856"/>
    </source>
</evidence>
<keyword evidence="6" id="KW-0964">Secreted</keyword>
<dbReference type="InterPro" id="IPR035513">
    <property type="entry name" value="Invertase/methylesterase_inhib"/>
</dbReference>
<dbReference type="SUPFAM" id="SSF51126">
    <property type="entry name" value="Pectin lyase-like"/>
    <property type="match status" value="1"/>
</dbReference>
<reference evidence="14" key="1">
    <citation type="journal article" date="2016" name="Nature">
        <title>The genome of the seagrass Zostera marina reveals angiosperm adaptation to the sea.</title>
        <authorList>
            <person name="Olsen J.L."/>
            <person name="Rouze P."/>
            <person name="Verhelst B."/>
            <person name="Lin Y.-C."/>
            <person name="Bayer T."/>
            <person name="Collen J."/>
            <person name="Dattolo E."/>
            <person name="De Paoli E."/>
            <person name="Dittami S."/>
            <person name="Maumus F."/>
            <person name="Michel G."/>
            <person name="Kersting A."/>
            <person name="Lauritano C."/>
            <person name="Lohaus R."/>
            <person name="Toepel M."/>
            <person name="Tonon T."/>
            <person name="Vanneste K."/>
            <person name="Amirebrahimi M."/>
            <person name="Brakel J."/>
            <person name="Bostroem C."/>
            <person name="Chovatia M."/>
            <person name="Grimwood J."/>
            <person name="Jenkins J.W."/>
            <person name="Jueterbock A."/>
            <person name="Mraz A."/>
            <person name="Stam W.T."/>
            <person name="Tice H."/>
            <person name="Bornberg-Bauer E."/>
            <person name="Green P.J."/>
            <person name="Pearson G.A."/>
            <person name="Procaccini G."/>
            <person name="Duarte C.M."/>
            <person name="Schmutz J."/>
            <person name="Reusch T.B.H."/>
            <person name="Van de Peer Y."/>
        </authorList>
    </citation>
    <scope>NUCLEOTIDE SEQUENCE [LARGE SCALE GENOMIC DNA]</scope>
    <source>
        <strain evidence="14">cv. Finnish</strain>
    </source>
</reference>
<keyword evidence="6" id="KW-0134">Cell wall</keyword>
<dbReference type="PANTHER" id="PTHR31707">
    <property type="entry name" value="PECTINESTERASE"/>
    <property type="match status" value="1"/>
</dbReference>
<proteinExistence type="inferred from homology"/>
<evidence type="ECO:0000256" key="5">
    <source>
        <dbReference type="ARBA" id="ARBA00013229"/>
    </source>
</evidence>
<evidence type="ECO:0000256" key="9">
    <source>
        <dbReference type="PROSITE-ProRule" id="PRU10040"/>
    </source>
</evidence>
<dbReference type="SMART" id="SM00856">
    <property type="entry name" value="PMEI"/>
    <property type="match status" value="1"/>
</dbReference>
<dbReference type="Gene3D" id="2.160.20.10">
    <property type="entry name" value="Single-stranded right-handed beta-helix, Pectin lyase-like"/>
    <property type="match status" value="1"/>
</dbReference>
<dbReference type="InterPro" id="IPR006501">
    <property type="entry name" value="Pectinesterase_inhib_dom"/>
</dbReference>
<name>A0A0K9PW09_ZOSMR</name>
<accession>A0A0K9PW09</accession>
<comment type="pathway">
    <text evidence="2 10">Glycan metabolism; pectin degradation; 2-dehydro-3-deoxy-D-gluconate from pectin: step 1/5.</text>
</comment>
<feature type="active site" evidence="9">
    <location>
        <position position="378"/>
    </location>
</feature>
<dbReference type="Pfam" id="PF04043">
    <property type="entry name" value="PMEI"/>
    <property type="match status" value="1"/>
</dbReference>
<dbReference type="GO" id="GO:0030599">
    <property type="term" value="F:pectinesterase activity"/>
    <property type="evidence" value="ECO:0000318"/>
    <property type="project" value="GO_Central"/>
</dbReference>
<dbReference type="InterPro" id="IPR000070">
    <property type="entry name" value="Pectinesterase_cat"/>
</dbReference>
<evidence type="ECO:0000313" key="13">
    <source>
        <dbReference type="EMBL" id="KMZ73218.1"/>
    </source>
</evidence>
<sequence length="539" mass="60023">MQEEKKPARRETLLMLLLLIAGVVAIFSGTKTTGRNDHIALVQRICKKTLYPSTCHSTLSFPISTIVTTKRTVLDLALTTVNTAIKSIIHARLKIKRLRSLPRSPATKDCLLMLDQSLHILRASRTNLRSVFRVRNRRTRNLRQVRSLLAAAMTHRDSCLSGLDDENVFNSSRSGIKNKIVFSKFLNPMKETLSNALAITNKLLKSSERVIAHRRVSELGLGNPGPDEFVVVCSNGTGDYKTISEAVEAAPSSISHRFVIQISPGVYSENIFIPFQKNNLMFVGSGMNLTVIEGNRNMKDGYTTFNSATLAISGAGFLARDLTVVNTAGPAKGQAVALRVSADQAAFYRCNISGYQDTLYAHSSSQFYRDCIISGTVDFIFGNAAAVFQNCLIIVLHPLQGQRDMITAHSRDDPFQPTGFSLQNCSITAPIYNHFSSNTSKYEVYLGRPWRRYSRTMVMGSYLGEEVSPKGWHDWSENAPLDSVELMEYNNRGPGSKISERVAWARYNATREEAVEFAIGNLIDGWWLNATTYPFYFGL</sequence>
<dbReference type="GO" id="GO:0046910">
    <property type="term" value="F:pectinesterase inhibitor activity"/>
    <property type="evidence" value="ECO:0000318"/>
    <property type="project" value="GO_Central"/>
</dbReference>
<evidence type="ECO:0000256" key="8">
    <source>
        <dbReference type="ARBA" id="ARBA00023085"/>
    </source>
</evidence>
<evidence type="ECO:0000256" key="10">
    <source>
        <dbReference type="RuleBase" id="RU000589"/>
    </source>
</evidence>
<keyword evidence="11" id="KW-1133">Transmembrane helix</keyword>
<feature type="domain" description="Pectinesterase inhibitor" evidence="12">
    <location>
        <begin position="37"/>
        <end position="199"/>
    </location>
</feature>
<comment type="catalytic activity">
    <reaction evidence="10">
        <text>[(1-&gt;4)-alpha-D-galacturonosyl methyl ester](n) + n H2O = [(1-&gt;4)-alpha-D-galacturonosyl](n) + n methanol + n H(+)</text>
        <dbReference type="Rhea" id="RHEA:22380"/>
        <dbReference type="Rhea" id="RHEA-COMP:14570"/>
        <dbReference type="Rhea" id="RHEA-COMP:14573"/>
        <dbReference type="ChEBI" id="CHEBI:15377"/>
        <dbReference type="ChEBI" id="CHEBI:15378"/>
        <dbReference type="ChEBI" id="CHEBI:17790"/>
        <dbReference type="ChEBI" id="CHEBI:140522"/>
        <dbReference type="ChEBI" id="CHEBI:140523"/>
        <dbReference type="EC" id="3.1.1.11"/>
    </reaction>
</comment>
<protein>
    <recommendedName>
        <fullName evidence="5 10">Pectinesterase</fullName>
        <ecNumber evidence="5 10">3.1.1.11</ecNumber>
    </recommendedName>
</protein>
<keyword evidence="11" id="KW-0472">Membrane</keyword>
<dbReference type="Gene3D" id="1.20.140.40">
    <property type="entry name" value="Invertase/pectin methylesterase inhibitor family protein"/>
    <property type="match status" value="1"/>
</dbReference>
<evidence type="ECO:0000313" key="14">
    <source>
        <dbReference type="Proteomes" id="UP000036987"/>
    </source>
</evidence>
<evidence type="ECO:0000256" key="7">
    <source>
        <dbReference type="ARBA" id="ARBA00022801"/>
    </source>
</evidence>
<keyword evidence="14" id="KW-1185">Reference proteome</keyword>
<dbReference type="EC" id="3.1.1.11" evidence="5 10"/>
<comment type="similarity">
    <text evidence="3">In the N-terminal section; belongs to the PMEI family.</text>
</comment>
<keyword evidence="11" id="KW-0812">Transmembrane</keyword>
<dbReference type="STRING" id="29655.A0A0K9PW09"/>
<keyword evidence="7 10" id="KW-0378">Hydrolase</keyword>
<dbReference type="SUPFAM" id="SSF101148">
    <property type="entry name" value="Plant invertase/pectin methylesterase inhibitor"/>
    <property type="match status" value="1"/>
</dbReference>
<dbReference type="GO" id="GO:0045490">
    <property type="term" value="P:pectin catabolic process"/>
    <property type="evidence" value="ECO:0007669"/>
    <property type="project" value="UniProtKB-UniRule"/>
</dbReference>